<accession>A0A2U1SRJ3</accession>
<dbReference type="Gene3D" id="1.10.10.10">
    <property type="entry name" value="Winged helix-like DNA-binding domain superfamily/Winged helix DNA-binding domain"/>
    <property type="match status" value="1"/>
</dbReference>
<dbReference type="RefSeq" id="WP_108916922.1">
    <property type="nucleotide sequence ID" value="NZ_BGJY01000012.1"/>
</dbReference>
<keyword evidence="4" id="KW-0804">Transcription</keyword>
<dbReference type="InterPro" id="IPR007627">
    <property type="entry name" value="RNA_pol_sigma70_r2"/>
</dbReference>
<dbReference type="NCBIfam" id="TIGR02937">
    <property type="entry name" value="sigma70-ECF"/>
    <property type="match status" value="1"/>
</dbReference>
<dbReference type="EMBL" id="PUIV01000010">
    <property type="protein sequence ID" value="PWB94225.1"/>
    <property type="molecule type" value="Genomic_DNA"/>
</dbReference>
<dbReference type="SUPFAM" id="SSF88659">
    <property type="entry name" value="Sigma3 and sigma4 domains of RNA polymerase sigma factors"/>
    <property type="match status" value="1"/>
</dbReference>
<dbReference type="InterPro" id="IPR014284">
    <property type="entry name" value="RNA_pol_sigma-70_dom"/>
</dbReference>
<dbReference type="GO" id="GO:0006352">
    <property type="term" value="P:DNA-templated transcription initiation"/>
    <property type="evidence" value="ECO:0007669"/>
    <property type="project" value="InterPro"/>
</dbReference>
<feature type="domain" description="RNA polymerase sigma-70 region 2" evidence="5">
    <location>
        <begin position="27"/>
        <end position="91"/>
    </location>
</feature>
<feature type="domain" description="RNA polymerase sigma factor 70 region 4 type 2" evidence="6">
    <location>
        <begin position="125"/>
        <end position="176"/>
    </location>
</feature>
<evidence type="ECO:0000256" key="1">
    <source>
        <dbReference type="ARBA" id="ARBA00010641"/>
    </source>
</evidence>
<dbReference type="InterPro" id="IPR013324">
    <property type="entry name" value="RNA_pol_sigma_r3/r4-like"/>
</dbReference>
<comment type="similarity">
    <text evidence="1">Belongs to the sigma-70 factor family. ECF subfamily.</text>
</comment>
<dbReference type="AlphaFoldDB" id="A0A2U1SRJ3"/>
<evidence type="ECO:0000259" key="5">
    <source>
        <dbReference type="Pfam" id="PF04542"/>
    </source>
</evidence>
<dbReference type="GO" id="GO:0003677">
    <property type="term" value="F:DNA binding"/>
    <property type="evidence" value="ECO:0007669"/>
    <property type="project" value="InterPro"/>
</dbReference>
<comment type="caution">
    <text evidence="7">The sequence shown here is derived from an EMBL/GenBank/DDBJ whole genome shotgun (WGS) entry which is preliminary data.</text>
</comment>
<protein>
    <submittedName>
        <fullName evidence="7">RNA polymerase subunit sigma-24</fullName>
    </submittedName>
</protein>
<proteinExistence type="inferred from homology"/>
<keyword evidence="8" id="KW-1185">Reference proteome</keyword>
<organism evidence="7 8">
    <name type="scientific">Methylosinus sporium</name>
    <dbReference type="NCBI Taxonomy" id="428"/>
    <lineage>
        <taxon>Bacteria</taxon>
        <taxon>Pseudomonadati</taxon>
        <taxon>Pseudomonadota</taxon>
        <taxon>Alphaproteobacteria</taxon>
        <taxon>Hyphomicrobiales</taxon>
        <taxon>Methylocystaceae</taxon>
        <taxon>Methylosinus</taxon>
    </lineage>
</organism>
<sequence length="185" mass="21076">MSRSISSRGDPPADAEPESVARRLRELFLAHKRDLFGFLVRKVGAVDAPDLLQETFLRMVRHDRPETIEDPPAFLKQIAVNLARDFARRRKTEAGCLQFGDYVIDPPAPETPIEERLDYERRSALLKAAMEALPPRCREAFDLHIYNDVPLAEVARRMDISDRMARKHVSLALRACRAALRSDAE</sequence>
<evidence type="ECO:0000259" key="6">
    <source>
        <dbReference type="Pfam" id="PF08281"/>
    </source>
</evidence>
<evidence type="ECO:0000256" key="3">
    <source>
        <dbReference type="ARBA" id="ARBA00023082"/>
    </source>
</evidence>
<dbReference type="Pfam" id="PF08281">
    <property type="entry name" value="Sigma70_r4_2"/>
    <property type="match status" value="1"/>
</dbReference>
<dbReference type="Pfam" id="PF04542">
    <property type="entry name" value="Sigma70_r2"/>
    <property type="match status" value="1"/>
</dbReference>
<dbReference type="GO" id="GO:0016987">
    <property type="term" value="F:sigma factor activity"/>
    <property type="evidence" value="ECO:0007669"/>
    <property type="project" value="UniProtKB-KW"/>
</dbReference>
<dbReference type="InterPro" id="IPR036388">
    <property type="entry name" value="WH-like_DNA-bd_sf"/>
</dbReference>
<gene>
    <name evidence="7" type="ORF">C5689_08915</name>
</gene>
<dbReference type="InterPro" id="IPR013325">
    <property type="entry name" value="RNA_pol_sigma_r2"/>
</dbReference>
<dbReference type="PANTHER" id="PTHR43133">
    <property type="entry name" value="RNA POLYMERASE ECF-TYPE SIGMA FACTO"/>
    <property type="match status" value="1"/>
</dbReference>
<name>A0A2U1SRJ3_METSR</name>
<evidence type="ECO:0000256" key="2">
    <source>
        <dbReference type="ARBA" id="ARBA00023015"/>
    </source>
</evidence>
<evidence type="ECO:0000313" key="7">
    <source>
        <dbReference type="EMBL" id="PWB94225.1"/>
    </source>
</evidence>
<reference evidence="7 8" key="1">
    <citation type="journal article" date="2018" name="Appl. Microbiol. Biotechnol.">
        <title>Co-cultivation of the strictly anaerobic methanogen Methanosarcina barkeri with aerobic methanotrophs in an oxygen-limited membrane bioreactor.</title>
        <authorList>
            <person name="In 't Zandt M.H."/>
            <person name="van den Bosch T.J.M."/>
            <person name="Rijkers R."/>
            <person name="van Kessel M.A.H.J."/>
            <person name="Jetten M.S.M."/>
            <person name="Welte C.U."/>
        </authorList>
    </citation>
    <scope>NUCLEOTIDE SEQUENCE [LARGE SCALE GENOMIC DNA]</scope>
    <source>
        <strain evidence="7 8">DSM 17706</strain>
    </source>
</reference>
<evidence type="ECO:0000313" key="8">
    <source>
        <dbReference type="Proteomes" id="UP000245137"/>
    </source>
</evidence>
<dbReference type="PANTHER" id="PTHR43133:SF63">
    <property type="entry name" value="RNA POLYMERASE SIGMA FACTOR FECI-RELATED"/>
    <property type="match status" value="1"/>
</dbReference>
<dbReference type="InterPro" id="IPR013249">
    <property type="entry name" value="RNA_pol_sigma70_r4_t2"/>
</dbReference>
<dbReference type="SUPFAM" id="SSF88946">
    <property type="entry name" value="Sigma2 domain of RNA polymerase sigma factors"/>
    <property type="match status" value="1"/>
</dbReference>
<dbReference type="Proteomes" id="UP000245137">
    <property type="component" value="Unassembled WGS sequence"/>
</dbReference>
<dbReference type="Gene3D" id="1.10.1740.10">
    <property type="match status" value="1"/>
</dbReference>
<keyword evidence="2" id="KW-0805">Transcription regulation</keyword>
<dbReference type="InterPro" id="IPR039425">
    <property type="entry name" value="RNA_pol_sigma-70-like"/>
</dbReference>
<evidence type="ECO:0000256" key="4">
    <source>
        <dbReference type="ARBA" id="ARBA00023163"/>
    </source>
</evidence>
<dbReference type="OrthoDB" id="9780326at2"/>
<keyword evidence="3" id="KW-0731">Sigma factor</keyword>